<dbReference type="EMBL" id="HBFB01007789">
    <property type="protein sequence ID" value="CAD8670909.1"/>
    <property type="molecule type" value="Transcribed_RNA"/>
</dbReference>
<dbReference type="AlphaFoldDB" id="A0A7S0R971"/>
<dbReference type="SUPFAM" id="SSF56112">
    <property type="entry name" value="Protein kinase-like (PK-like)"/>
    <property type="match status" value="1"/>
</dbReference>
<organism evidence="1">
    <name type="scientific">Chlamydomonas leiostraca</name>
    <dbReference type="NCBI Taxonomy" id="1034604"/>
    <lineage>
        <taxon>Eukaryota</taxon>
        <taxon>Viridiplantae</taxon>
        <taxon>Chlorophyta</taxon>
        <taxon>core chlorophytes</taxon>
        <taxon>Chlorophyceae</taxon>
        <taxon>CS clade</taxon>
        <taxon>Chlamydomonadales</taxon>
        <taxon>Chlamydomonadaceae</taxon>
        <taxon>Chlamydomonas</taxon>
    </lineage>
</organism>
<protein>
    <recommendedName>
        <fullName evidence="2">Protein kinase domain-containing protein</fullName>
    </recommendedName>
</protein>
<proteinExistence type="predicted"/>
<gene>
    <name evidence="1" type="ORF">CLEI1391_LOCUS4402</name>
</gene>
<reference evidence="1" key="1">
    <citation type="submission" date="2021-01" db="EMBL/GenBank/DDBJ databases">
        <authorList>
            <person name="Corre E."/>
            <person name="Pelletier E."/>
            <person name="Niang G."/>
            <person name="Scheremetjew M."/>
            <person name="Finn R."/>
            <person name="Kale V."/>
            <person name="Holt S."/>
            <person name="Cochrane G."/>
            <person name="Meng A."/>
            <person name="Brown T."/>
            <person name="Cohen L."/>
        </authorList>
    </citation>
    <scope>NUCLEOTIDE SEQUENCE</scope>
    <source>
        <strain evidence="1">SAG 11-49</strain>
    </source>
</reference>
<evidence type="ECO:0000313" key="1">
    <source>
        <dbReference type="EMBL" id="CAD8670909.1"/>
    </source>
</evidence>
<dbReference type="Gene3D" id="1.10.510.10">
    <property type="entry name" value="Transferase(Phosphotransferase) domain 1"/>
    <property type="match status" value="1"/>
</dbReference>
<name>A0A7S0R971_9CHLO</name>
<sequence length="568" mass="61630">MGGEPEPWWDRLIALPLSDGERGKAFVHIMSNDNMKALLANENATSETCVSAVRELLRLAAAAAQPSASPQVDASPDICWALVGPELAAPPLLPELHQFMTTPPVAKIPTTRSAMQLIRNHPIAAHFTVADGRLAEIVGHSICLTHTVGSPSEVDTVILEHTTVVQVIQTLDNALASGHRIGLQVERDKGDDTSLMTLVSPSGRSLRPDGVMRTLDGLRMLAKWEDKGPNHAIHDAVADLQAKTAAWTPLYYGNAQYLPCFAAAGSILQFYAIPRDLAHQPVPITPCVSMMNPEHRAELAMYCVKFYQLLKAQKEAYPAHVLPAAKDLVAVTGAAPEQVTRTLHFRTDRVVVQKRIQPWSLYARWTGTEVGELAAVYQATASAQGLVHAVAGPQVDDDKYTVVLQPVGLPHTAATPRDEEGLRRAAHALLHALAAIHAAGFVHRDLRWPNVAAAYDKTRWFLLDLEMCVRVDRACQPARRPPSWTTGTLVGNSYVAASDLYQLGRMLQDHRQHVSSAEGLQFMSLLASPAQELHDRAVTAQSLLAHAWLQCPGVHCAEVGAQPGETGG</sequence>
<dbReference type="InterPro" id="IPR011009">
    <property type="entry name" value="Kinase-like_dom_sf"/>
</dbReference>
<evidence type="ECO:0008006" key="2">
    <source>
        <dbReference type="Google" id="ProtNLM"/>
    </source>
</evidence>
<accession>A0A7S0R971</accession>